<keyword evidence="1" id="KW-0472">Membrane</keyword>
<comment type="caution">
    <text evidence="2">The sequence shown here is derived from an EMBL/GenBank/DDBJ whole genome shotgun (WGS) entry which is preliminary data.</text>
</comment>
<dbReference type="RefSeq" id="WP_220581348.1">
    <property type="nucleotide sequence ID" value="NZ_RKLT01000010.1"/>
</dbReference>
<accession>A0AAW4PGK8</accession>
<name>A0AAW4PGK8_9EURY</name>
<keyword evidence="3" id="KW-1185">Reference proteome</keyword>
<gene>
    <name evidence="2" type="ORF">EGH23_17920</name>
</gene>
<feature type="transmembrane region" description="Helical" evidence="1">
    <location>
        <begin position="70"/>
        <end position="88"/>
    </location>
</feature>
<dbReference type="EMBL" id="RKLT01000010">
    <property type="protein sequence ID" value="MBX0296758.1"/>
    <property type="molecule type" value="Genomic_DNA"/>
</dbReference>
<proteinExistence type="predicted"/>
<sequence length="164" mass="16784">MFELSLPGNLGDTAAQFVDRLDTVERSILDQLSVQQVRSVAILLGTASTTSGVAAAQSVSEVGSAMCGSGVGQLVGFGFIAGSLYFVLKGVAKAMTAMDKMGSTKQQSAREGKEAMAGSAKTFSAAFIPAVAAGVFEVLDISTVSCMSPSQWSVLMTGVTALPF</sequence>
<dbReference type="AlphaFoldDB" id="A0AAW4PGK8"/>
<protein>
    <submittedName>
        <fullName evidence="2">Uncharacterized protein</fullName>
    </submittedName>
</protein>
<evidence type="ECO:0000256" key="1">
    <source>
        <dbReference type="SAM" id="Phobius"/>
    </source>
</evidence>
<keyword evidence="1" id="KW-0812">Transmembrane</keyword>
<keyword evidence="1" id="KW-1133">Transmembrane helix</keyword>
<dbReference type="Proteomes" id="UP001430455">
    <property type="component" value="Unassembled WGS sequence"/>
</dbReference>
<reference evidence="2 3" key="1">
    <citation type="submission" date="2021-06" db="EMBL/GenBank/DDBJ databases">
        <title>Halomicroarcula sp. a new haloarchaeum isolated from saline soil.</title>
        <authorList>
            <person name="Duran-Viseras A."/>
            <person name="Sanchez-Porro C."/>
            <person name="Ventosa A."/>
        </authorList>
    </citation>
    <scope>NUCLEOTIDE SEQUENCE [LARGE SCALE GENOMIC DNA]</scope>
    <source>
        <strain evidence="2 3">F27</strain>
    </source>
</reference>
<evidence type="ECO:0000313" key="3">
    <source>
        <dbReference type="Proteomes" id="UP001430455"/>
    </source>
</evidence>
<organism evidence="2 3">
    <name type="scientific">Haloarcula nitratireducens</name>
    <dbReference type="NCBI Taxonomy" id="2487749"/>
    <lineage>
        <taxon>Archaea</taxon>
        <taxon>Methanobacteriati</taxon>
        <taxon>Methanobacteriota</taxon>
        <taxon>Stenosarchaea group</taxon>
        <taxon>Halobacteria</taxon>
        <taxon>Halobacteriales</taxon>
        <taxon>Haloarculaceae</taxon>
        <taxon>Haloarcula</taxon>
    </lineage>
</organism>
<evidence type="ECO:0000313" key="2">
    <source>
        <dbReference type="EMBL" id="MBX0296758.1"/>
    </source>
</evidence>